<protein>
    <submittedName>
        <fullName evidence="4">Alpha/beta fold hydrolase</fullName>
    </submittedName>
</protein>
<evidence type="ECO:0000256" key="1">
    <source>
        <dbReference type="ARBA" id="ARBA00010088"/>
    </source>
</evidence>
<keyword evidence="5" id="KW-1185">Reference proteome</keyword>
<dbReference type="Pfam" id="PF12697">
    <property type="entry name" value="Abhydrolase_6"/>
    <property type="match status" value="1"/>
</dbReference>
<evidence type="ECO:0000256" key="2">
    <source>
        <dbReference type="ARBA" id="ARBA00022801"/>
    </source>
</evidence>
<evidence type="ECO:0000313" key="4">
    <source>
        <dbReference type="EMBL" id="NBG96777.1"/>
    </source>
</evidence>
<dbReference type="PANTHER" id="PTHR43798">
    <property type="entry name" value="MONOACYLGLYCEROL LIPASE"/>
    <property type="match status" value="1"/>
</dbReference>
<dbReference type="EMBL" id="WXYQ01000011">
    <property type="protein sequence ID" value="NBG96777.1"/>
    <property type="molecule type" value="Genomic_DNA"/>
</dbReference>
<dbReference type="InterPro" id="IPR002410">
    <property type="entry name" value="Peptidase_S33"/>
</dbReference>
<name>A0A845QEA0_9HYPH</name>
<dbReference type="PANTHER" id="PTHR43798:SF33">
    <property type="entry name" value="HYDROLASE, PUTATIVE (AFU_ORTHOLOGUE AFUA_2G14860)-RELATED"/>
    <property type="match status" value="1"/>
</dbReference>
<reference evidence="4 5" key="1">
    <citation type="journal article" date="2016" name="Int. J. Syst. Evol. Microbiol.">
        <title>Pyruvatibacter mobilis gen. nov., sp. nov., a marine bacterium from the culture broth of Picochlorum sp. 122.</title>
        <authorList>
            <person name="Wang G."/>
            <person name="Tang M."/>
            <person name="Wu H."/>
            <person name="Dai S."/>
            <person name="Li T."/>
            <person name="Chen C."/>
            <person name="He H."/>
            <person name="Fan J."/>
            <person name="Xiang W."/>
            <person name="Li X."/>
        </authorList>
    </citation>
    <scope>NUCLEOTIDE SEQUENCE [LARGE SCALE GENOMIC DNA]</scope>
    <source>
        <strain evidence="4 5">GYP-11</strain>
    </source>
</reference>
<comment type="similarity">
    <text evidence="1">Belongs to the peptidase S33 family.</text>
</comment>
<dbReference type="GO" id="GO:0006508">
    <property type="term" value="P:proteolysis"/>
    <property type="evidence" value="ECO:0007669"/>
    <property type="project" value="InterPro"/>
</dbReference>
<feature type="domain" description="AB hydrolase-1" evidence="3">
    <location>
        <begin position="55"/>
        <end position="297"/>
    </location>
</feature>
<dbReference type="InterPro" id="IPR000073">
    <property type="entry name" value="AB_hydrolase_1"/>
</dbReference>
<keyword evidence="2 4" id="KW-0378">Hydrolase</keyword>
<dbReference type="InterPro" id="IPR029058">
    <property type="entry name" value="AB_hydrolase_fold"/>
</dbReference>
<dbReference type="GO" id="GO:0016020">
    <property type="term" value="C:membrane"/>
    <property type="evidence" value="ECO:0007669"/>
    <property type="project" value="TreeGrafter"/>
</dbReference>
<dbReference type="AlphaFoldDB" id="A0A845QEA0"/>
<dbReference type="PRINTS" id="PR00793">
    <property type="entry name" value="PROAMNOPTASE"/>
</dbReference>
<organism evidence="4 5">
    <name type="scientific">Pyruvatibacter mobilis</name>
    <dbReference type="NCBI Taxonomy" id="1712261"/>
    <lineage>
        <taxon>Bacteria</taxon>
        <taxon>Pseudomonadati</taxon>
        <taxon>Pseudomonadota</taxon>
        <taxon>Alphaproteobacteria</taxon>
        <taxon>Hyphomicrobiales</taxon>
        <taxon>Parvibaculaceae</taxon>
        <taxon>Pyruvatibacter</taxon>
    </lineage>
</organism>
<dbReference type="PRINTS" id="PR00111">
    <property type="entry name" value="ABHYDROLASE"/>
</dbReference>
<evidence type="ECO:0000313" key="5">
    <source>
        <dbReference type="Proteomes" id="UP000470384"/>
    </source>
</evidence>
<accession>A0A845QEA0</accession>
<dbReference type="GO" id="GO:0008233">
    <property type="term" value="F:peptidase activity"/>
    <property type="evidence" value="ECO:0007669"/>
    <property type="project" value="InterPro"/>
</dbReference>
<dbReference type="Gene3D" id="3.40.50.1820">
    <property type="entry name" value="alpha/beta hydrolase"/>
    <property type="match status" value="1"/>
</dbReference>
<evidence type="ECO:0000259" key="3">
    <source>
        <dbReference type="Pfam" id="PF12697"/>
    </source>
</evidence>
<proteinExistence type="inferred from homology"/>
<dbReference type="Proteomes" id="UP000470384">
    <property type="component" value="Unassembled WGS sequence"/>
</dbReference>
<comment type="caution">
    <text evidence="4">The sequence shown here is derived from an EMBL/GenBank/DDBJ whole genome shotgun (WGS) entry which is preliminary data.</text>
</comment>
<gene>
    <name evidence="4" type="ORF">GTQ45_13635</name>
</gene>
<dbReference type="InterPro" id="IPR050266">
    <property type="entry name" value="AB_hydrolase_sf"/>
</dbReference>
<sequence length="331" mass="35353">MGITLLVLAAAFGGLYAYTLWFVNQTEERYPPLGAFVEVEGTRLHYVDKGEGVPVVLVHGASGNMRDYANSILDDLARTHRVIAFDRPGHGWSERSGIDDIHDPAVQARLINAAVRKLGVGRHVLVGHSWGGAVAMAYALDYPDDLIGLVPMSGATHPWPGGVAWYHDLVHTPVVGGFFLRTLMVPVGQQLKGAGVVGNFAPDEAPEGFADAIGLDLLFRPTTFAANSQDVRNLKAALARQSERYGDVDVPTIIIHGGGDRSVSFKLHSVPLHEAIAGSELIRLRGTGHMPHYAAPEHVLDAIGRLARGEAPRSGITVVEKGAPLQVAAAD</sequence>
<dbReference type="SUPFAM" id="SSF53474">
    <property type="entry name" value="alpha/beta-Hydrolases"/>
    <property type="match status" value="1"/>
</dbReference>